<keyword evidence="2" id="KW-0378">Hydrolase</keyword>
<evidence type="ECO:0000256" key="1">
    <source>
        <dbReference type="ARBA" id="ARBA00022741"/>
    </source>
</evidence>
<evidence type="ECO:0000256" key="4">
    <source>
        <dbReference type="ARBA" id="ARBA00022840"/>
    </source>
</evidence>
<keyword evidence="1" id="KW-0547">Nucleotide-binding</keyword>
<reference evidence="7" key="1">
    <citation type="journal article" date="2020" name="Nature">
        <title>Giant virus diversity and host interactions through global metagenomics.</title>
        <authorList>
            <person name="Schulz F."/>
            <person name="Roux S."/>
            <person name="Paez-Espino D."/>
            <person name="Jungbluth S."/>
            <person name="Walsh D.A."/>
            <person name="Denef V.J."/>
            <person name="McMahon K.D."/>
            <person name="Konstantinidis K.T."/>
            <person name="Eloe-Fadrosh E.A."/>
            <person name="Kyrpides N.C."/>
            <person name="Woyke T."/>
        </authorList>
    </citation>
    <scope>NUCLEOTIDE SEQUENCE</scope>
    <source>
        <strain evidence="7">GVMAG-S-1101164-105</strain>
    </source>
</reference>
<dbReference type="GO" id="GO:0006281">
    <property type="term" value="P:DNA repair"/>
    <property type="evidence" value="ECO:0007669"/>
    <property type="project" value="TreeGrafter"/>
</dbReference>
<evidence type="ECO:0000256" key="5">
    <source>
        <dbReference type="SAM" id="Coils"/>
    </source>
</evidence>
<dbReference type="Pfam" id="PF13920">
    <property type="entry name" value="zf-C3HC4_3"/>
    <property type="match status" value="1"/>
</dbReference>
<dbReference type="PANTHER" id="PTHR45626:SF22">
    <property type="entry name" value="DNA REPAIR PROTEIN RAD5"/>
    <property type="match status" value="1"/>
</dbReference>
<dbReference type="SUPFAM" id="SSF57850">
    <property type="entry name" value="RING/U-box"/>
    <property type="match status" value="1"/>
</dbReference>
<name>A0A6C0JXC2_9ZZZZ</name>
<accession>A0A6C0JXC2</accession>
<dbReference type="InterPro" id="IPR027417">
    <property type="entry name" value="P-loop_NTPase"/>
</dbReference>
<dbReference type="GO" id="GO:0008094">
    <property type="term" value="F:ATP-dependent activity, acting on DNA"/>
    <property type="evidence" value="ECO:0007669"/>
    <property type="project" value="TreeGrafter"/>
</dbReference>
<dbReference type="Gene3D" id="3.40.50.300">
    <property type="entry name" value="P-loop containing nucleotide triphosphate hydrolases"/>
    <property type="match status" value="2"/>
</dbReference>
<dbReference type="InterPro" id="IPR014001">
    <property type="entry name" value="Helicase_ATP-bd"/>
</dbReference>
<evidence type="ECO:0000256" key="3">
    <source>
        <dbReference type="ARBA" id="ARBA00022806"/>
    </source>
</evidence>
<dbReference type="AlphaFoldDB" id="A0A6C0JXC2"/>
<dbReference type="InterPro" id="IPR013083">
    <property type="entry name" value="Znf_RING/FYVE/PHD"/>
</dbReference>
<dbReference type="PANTHER" id="PTHR45626">
    <property type="entry name" value="TRANSCRIPTION TERMINATION FACTOR 2-RELATED"/>
    <property type="match status" value="1"/>
</dbReference>
<dbReference type="PROSITE" id="PS50089">
    <property type="entry name" value="ZF_RING_2"/>
    <property type="match status" value="1"/>
</dbReference>
<dbReference type="GO" id="GO:0004386">
    <property type="term" value="F:helicase activity"/>
    <property type="evidence" value="ECO:0007669"/>
    <property type="project" value="UniProtKB-KW"/>
</dbReference>
<keyword evidence="5" id="KW-0175">Coiled coil</keyword>
<sequence length="637" mass="72346">MSSAKEYIRHLHRVFSNSLTEDDPLTEPPEGALKVSMHLHQKIVLNKMEKIEYELTNGMRVKNEIMYSNYGILGDSVGAGKSLMILAHISRLNIMNTIEETAGVLPSSSPNMFSIVSKKYTDISEGNALIMVPHTLFRQWSDYITKQTNLKHFCIARTTQIDSPDFFTNLFEADVVLISNTIIKNFMPKINAGGIRWKRVFIDEADTIHIPLSYNIPPARFYWFVTASWINLIYMHNSLYIDRHYIEQKVFNENSEYTHLQPHFKSRINKDNYYFIESLSARSYSYFKELISSSHVNRSSVVVSCSKELIEKSISLPPLYKQIIWCRSSLSHQIIRNAVSGEIQQMLHAGDTATALERLGVKGQDSKSLINAVTLNLKKDLMAQEKTYAFKESMEYSTPKAKEIALKSLTDKINRLKESIKGIEDRVSNFTEEVCPICYDEPTDHLITPCCSRVFCAGCLLLSMARNPECPLCRASIHPSKCTKLLLKGETNTIESEKKDDLPKKHEALLRLLIDNPKGRFLVFSRYDNPFEIIEKSVEELGLSVRHLKGSKDTIAATLRSFDTGKLNCLLLNSQFAGAGLNITSATHVILLHAMTHEEEKQILGRSQRLGRKGPLTFIKLLNKDEDNYTGVDEVSA</sequence>
<dbReference type="SUPFAM" id="SSF52540">
    <property type="entry name" value="P-loop containing nucleoside triphosphate hydrolases"/>
    <property type="match status" value="2"/>
</dbReference>
<dbReference type="SMART" id="SM00490">
    <property type="entry name" value="HELICc"/>
    <property type="match status" value="1"/>
</dbReference>
<dbReference type="Pfam" id="PF00176">
    <property type="entry name" value="SNF2-rel_dom"/>
    <property type="match status" value="1"/>
</dbReference>
<proteinExistence type="predicted"/>
<keyword evidence="3" id="KW-0347">Helicase</keyword>
<dbReference type="InterPro" id="IPR001841">
    <property type="entry name" value="Znf_RING"/>
</dbReference>
<dbReference type="SMART" id="SM00487">
    <property type="entry name" value="DEXDc"/>
    <property type="match status" value="1"/>
</dbReference>
<dbReference type="GO" id="GO:0005634">
    <property type="term" value="C:nucleus"/>
    <property type="evidence" value="ECO:0007669"/>
    <property type="project" value="TreeGrafter"/>
</dbReference>
<feature type="coiled-coil region" evidence="5">
    <location>
        <begin position="406"/>
        <end position="433"/>
    </location>
</feature>
<dbReference type="Pfam" id="PF00271">
    <property type="entry name" value="Helicase_C"/>
    <property type="match status" value="1"/>
</dbReference>
<dbReference type="InterPro" id="IPR050628">
    <property type="entry name" value="SNF2_RAD54_helicase_TF"/>
</dbReference>
<dbReference type="Gene3D" id="3.30.40.10">
    <property type="entry name" value="Zinc/RING finger domain, C3HC4 (zinc finger)"/>
    <property type="match status" value="1"/>
</dbReference>
<organism evidence="7">
    <name type="scientific">viral metagenome</name>
    <dbReference type="NCBI Taxonomy" id="1070528"/>
    <lineage>
        <taxon>unclassified sequences</taxon>
        <taxon>metagenomes</taxon>
        <taxon>organismal metagenomes</taxon>
    </lineage>
</organism>
<keyword evidence="4" id="KW-0067">ATP-binding</keyword>
<protein>
    <recommendedName>
        <fullName evidence="6">RING-type domain-containing protein</fullName>
    </recommendedName>
</protein>
<dbReference type="InterPro" id="IPR001650">
    <property type="entry name" value="Helicase_C-like"/>
</dbReference>
<dbReference type="GO" id="GO:0016787">
    <property type="term" value="F:hydrolase activity"/>
    <property type="evidence" value="ECO:0007669"/>
    <property type="project" value="UniProtKB-KW"/>
</dbReference>
<dbReference type="InterPro" id="IPR000330">
    <property type="entry name" value="SNF2_N"/>
</dbReference>
<evidence type="ECO:0000259" key="6">
    <source>
        <dbReference type="PROSITE" id="PS50089"/>
    </source>
</evidence>
<dbReference type="EMBL" id="MN740739">
    <property type="protein sequence ID" value="QHU09581.1"/>
    <property type="molecule type" value="Genomic_DNA"/>
</dbReference>
<evidence type="ECO:0000313" key="7">
    <source>
        <dbReference type="EMBL" id="QHU09581.1"/>
    </source>
</evidence>
<feature type="domain" description="RING-type" evidence="6">
    <location>
        <begin position="435"/>
        <end position="474"/>
    </location>
</feature>
<dbReference type="GO" id="GO:0005524">
    <property type="term" value="F:ATP binding"/>
    <property type="evidence" value="ECO:0007669"/>
    <property type="project" value="UniProtKB-KW"/>
</dbReference>
<evidence type="ECO:0000256" key="2">
    <source>
        <dbReference type="ARBA" id="ARBA00022801"/>
    </source>
</evidence>